<evidence type="ECO:0000313" key="2">
    <source>
        <dbReference type="Proteomes" id="UP000799118"/>
    </source>
</evidence>
<dbReference type="EMBL" id="ML770229">
    <property type="protein sequence ID" value="KAE9384075.1"/>
    <property type="molecule type" value="Genomic_DNA"/>
</dbReference>
<sequence>NSLWDIFFTGGNSACRGYACQHYALYANKCAEANIPESEHAVPCKILRDRQAAAA</sequence>
<keyword evidence="2" id="KW-1185">Reference proteome</keyword>
<dbReference type="AlphaFoldDB" id="A0A6A4GFF9"/>
<feature type="non-terminal residue" evidence="1">
    <location>
        <position position="1"/>
    </location>
</feature>
<organism evidence="1 2">
    <name type="scientific">Gymnopus androsaceus JB14</name>
    <dbReference type="NCBI Taxonomy" id="1447944"/>
    <lineage>
        <taxon>Eukaryota</taxon>
        <taxon>Fungi</taxon>
        <taxon>Dikarya</taxon>
        <taxon>Basidiomycota</taxon>
        <taxon>Agaricomycotina</taxon>
        <taxon>Agaricomycetes</taxon>
        <taxon>Agaricomycetidae</taxon>
        <taxon>Agaricales</taxon>
        <taxon>Marasmiineae</taxon>
        <taxon>Omphalotaceae</taxon>
        <taxon>Gymnopus</taxon>
    </lineage>
</organism>
<proteinExistence type="predicted"/>
<dbReference type="OrthoDB" id="2692481at2759"/>
<feature type="non-terminal residue" evidence="1">
    <location>
        <position position="55"/>
    </location>
</feature>
<gene>
    <name evidence="1" type="ORF">BT96DRAFT_749662</name>
</gene>
<reference evidence="1" key="1">
    <citation type="journal article" date="2019" name="Environ. Microbiol.">
        <title>Fungal ecological strategies reflected in gene transcription - a case study of two litter decomposers.</title>
        <authorList>
            <person name="Barbi F."/>
            <person name="Kohler A."/>
            <person name="Barry K."/>
            <person name="Baskaran P."/>
            <person name="Daum C."/>
            <person name="Fauchery L."/>
            <person name="Ihrmark K."/>
            <person name="Kuo A."/>
            <person name="LaButti K."/>
            <person name="Lipzen A."/>
            <person name="Morin E."/>
            <person name="Grigoriev I.V."/>
            <person name="Henrissat B."/>
            <person name="Lindahl B."/>
            <person name="Martin F."/>
        </authorList>
    </citation>
    <scope>NUCLEOTIDE SEQUENCE</scope>
    <source>
        <strain evidence="1">JB14</strain>
    </source>
</reference>
<evidence type="ECO:0000313" key="1">
    <source>
        <dbReference type="EMBL" id="KAE9384075.1"/>
    </source>
</evidence>
<dbReference type="Proteomes" id="UP000799118">
    <property type="component" value="Unassembled WGS sequence"/>
</dbReference>
<protein>
    <submittedName>
        <fullName evidence="1">Uncharacterized protein</fullName>
    </submittedName>
</protein>
<name>A0A6A4GFF9_9AGAR</name>
<accession>A0A6A4GFF9</accession>